<dbReference type="AlphaFoldDB" id="A0A1Z3N5A2"/>
<dbReference type="SUPFAM" id="SSF46785">
    <property type="entry name" value="Winged helix' DNA-binding domain"/>
    <property type="match status" value="1"/>
</dbReference>
<protein>
    <submittedName>
        <fullName evidence="6">LysR family transcriptional regulator</fullName>
    </submittedName>
</protein>
<proteinExistence type="inferred from homology"/>
<dbReference type="InterPro" id="IPR005119">
    <property type="entry name" value="LysR_subst-bd"/>
</dbReference>
<organism evidence="6 7">
    <name type="scientific">Bdellovibrio bacteriovorus</name>
    <dbReference type="NCBI Taxonomy" id="959"/>
    <lineage>
        <taxon>Bacteria</taxon>
        <taxon>Pseudomonadati</taxon>
        <taxon>Bdellovibrionota</taxon>
        <taxon>Bdellovibrionia</taxon>
        <taxon>Bdellovibrionales</taxon>
        <taxon>Pseudobdellovibrionaceae</taxon>
        <taxon>Bdellovibrio</taxon>
    </lineage>
</organism>
<dbReference type="EMBL" id="CP020946">
    <property type="protein sequence ID" value="ASD62652.1"/>
    <property type="molecule type" value="Genomic_DNA"/>
</dbReference>
<feature type="domain" description="HTH lysR-type" evidence="5">
    <location>
        <begin position="1"/>
        <end position="58"/>
    </location>
</feature>
<evidence type="ECO:0000259" key="5">
    <source>
        <dbReference type="PROSITE" id="PS50931"/>
    </source>
</evidence>
<evidence type="ECO:0000256" key="3">
    <source>
        <dbReference type="ARBA" id="ARBA00023125"/>
    </source>
</evidence>
<dbReference type="Gene3D" id="1.10.10.10">
    <property type="entry name" value="Winged helix-like DNA-binding domain superfamily/Winged helix DNA-binding domain"/>
    <property type="match status" value="1"/>
</dbReference>
<evidence type="ECO:0000256" key="1">
    <source>
        <dbReference type="ARBA" id="ARBA00009437"/>
    </source>
</evidence>
<sequence length="290" mass="32120">MTLDQLQVLQTIVKSGSFRAASQELHRAQSAVSYAMRTLEGELGFKIFSRDQYRPTLTPQGRAFLKKADDLILQFDELGETAELLKRGHEPIIRLAVSALWPLPNLVSALKEFSSRFPQTEIKIIHDVLSADEHLLEDHADISLGTIFNDKGLLITEELFTVNMVMVCAAKHPLAKLKKATTEGLKKYPQIVLSSTVKSSNRSGGVVNPANTISVQDLQTKKVFLEGGLGYGRMPDFAIKEEIKQKSLVTLGLKPIPLHAAIGRHGSKELGPCGKFIWDYFSRGQGKKLK</sequence>
<dbReference type="RefSeq" id="WP_088564276.1">
    <property type="nucleotide sequence ID" value="NZ_CP020946.1"/>
</dbReference>
<dbReference type="PANTHER" id="PTHR30126:SF88">
    <property type="entry name" value="TRANSCRIPTIONAL REGULATOR-RELATED"/>
    <property type="match status" value="1"/>
</dbReference>
<dbReference type="Pfam" id="PF03466">
    <property type="entry name" value="LysR_substrate"/>
    <property type="match status" value="1"/>
</dbReference>
<evidence type="ECO:0000256" key="4">
    <source>
        <dbReference type="ARBA" id="ARBA00023163"/>
    </source>
</evidence>
<accession>A0A1Z3N5A2</accession>
<dbReference type="GO" id="GO:0003700">
    <property type="term" value="F:DNA-binding transcription factor activity"/>
    <property type="evidence" value="ECO:0007669"/>
    <property type="project" value="InterPro"/>
</dbReference>
<evidence type="ECO:0000313" key="7">
    <source>
        <dbReference type="Proteomes" id="UP000197003"/>
    </source>
</evidence>
<dbReference type="Pfam" id="PF00126">
    <property type="entry name" value="HTH_1"/>
    <property type="match status" value="1"/>
</dbReference>
<name>A0A1Z3N5A2_BDEBC</name>
<gene>
    <name evidence="6" type="ORF">B9G79_03235</name>
</gene>
<dbReference type="OrthoDB" id="196624at2"/>
<dbReference type="SUPFAM" id="SSF53850">
    <property type="entry name" value="Periplasmic binding protein-like II"/>
    <property type="match status" value="1"/>
</dbReference>
<evidence type="ECO:0000256" key="2">
    <source>
        <dbReference type="ARBA" id="ARBA00023015"/>
    </source>
</evidence>
<dbReference type="InterPro" id="IPR036390">
    <property type="entry name" value="WH_DNA-bd_sf"/>
</dbReference>
<reference evidence="6 7" key="1">
    <citation type="submission" date="2017-04" db="EMBL/GenBank/DDBJ databases">
        <title>Whole genome sequence of Bdellovibrio bacteriovorus strain SSB218315.</title>
        <authorList>
            <person name="Oyedara O."/>
            <person name="Rodriguez-Perez M.A."/>
        </authorList>
    </citation>
    <scope>NUCLEOTIDE SEQUENCE [LARGE SCALE GENOMIC DNA]</scope>
    <source>
        <strain evidence="6 7">SSB218315</strain>
    </source>
</reference>
<dbReference type="PANTHER" id="PTHR30126">
    <property type="entry name" value="HTH-TYPE TRANSCRIPTIONAL REGULATOR"/>
    <property type="match status" value="1"/>
</dbReference>
<dbReference type="InterPro" id="IPR000847">
    <property type="entry name" value="LysR_HTH_N"/>
</dbReference>
<keyword evidence="4" id="KW-0804">Transcription</keyword>
<keyword evidence="3" id="KW-0238">DNA-binding</keyword>
<keyword evidence="2" id="KW-0805">Transcription regulation</keyword>
<dbReference type="Proteomes" id="UP000197003">
    <property type="component" value="Chromosome"/>
</dbReference>
<dbReference type="Gene3D" id="3.40.190.290">
    <property type="match status" value="1"/>
</dbReference>
<dbReference type="PROSITE" id="PS50931">
    <property type="entry name" value="HTH_LYSR"/>
    <property type="match status" value="1"/>
</dbReference>
<dbReference type="GO" id="GO:0000976">
    <property type="term" value="F:transcription cis-regulatory region binding"/>
    <property type="evidence" value="ECO:0007669"/>
    <property type="project" value="TreeGrafter"/>
</dbReference>
<dbReference type="PRINTS" id="PR00039">
    <property type="entry name" value="HTHLYSR"/>
</dbReference>
<comment type="similarity">
    <text evidence="1">Belongs to the LysR transcriptional regulatory family.</text>
</comment>
<dbReference type="InterPro" id="IPR036388">
    <property type="entry name" value="WH-like_DNA-bd_sf"/>
</dbReference>
<evidence type="ECO:0000313" key="6">
    <source>
        <dbReference type="EMBL" id="ASD62652.1"/>
    </source>
</evidence>